<keyword evidence="2" id="KW-0812">Transmembrane</keyword>
<reference evidence="4 5" key="1">
    <citation type="submission" date="2020-08" db="EMBL/GenBank/DDBJ databases">
        <title>Genomic Encyclopedia of Type Strains, Phase IV (KMG-IV): sequencing the most valuable type-strain genomes for metagenomic binning, comparative biology and taxonomic classification.</title>
        <authorList>
            <person name="Goeker M."/>
        </authorList>
    </citation>
    <scope>NUCLEOTIDE SEQUENCE [LARGE SCALE GENOMIC DNA]</scope>
    <source>
        <strain evidence="4 5">DSM 44197</strain>
    </source>
</reference>
<keyword evidence="5" id="KW-1185">Reference proteome</keyword>
<dbReference type="EMBL" id="JACJIA010000001">
    <property type="protein sequence ID" value="MBA8949260.1"/>
    <property type="molecule type" value="Genomic_DNA"/>
</dbReference>
<keyword evidence="2" id="KW-0472">Membrane</keyword>
<feature type="compositionally biased region" description="Pro residues" evidence="1">
    <location>
        <begin position="201"/>
        <end position="212"/>
    </location>
</feature>
<evidence type="ECO:0000256" key="1">
    <source>
        <dbReference type="SAM" id="MobiDB-lite"/>
    </source>
</evidence>
<feature type="compositionally biased region" description="Low complexity" evidence="1">
    <location>
        <begin position="159"/>
        <end position="171"/>
    </location>
</feature>
<feature type="transmembrane region" description="Helical" evidence="2">
    <location>
        <begin position="224"/>
        <end position="246"/>
    </location>
</feature>
<proteinExistence type="predicted"/>
<sequence length="428" mass="43422">MSGEEPGRVPPDHKTTTEFEIPAARPDEPAATAEPAGDQGEATVVDRPIDPGDTARDDVRNDWDDLRDDPDATAFDVPRSPSPAGEAPTETDATVTDFRSEGGPGAGADEPPATVVDLRKERAEGPPLLADVPEAPWTAQFGAEAAETTGERPGPPVGPAAAGSAAAEAPTAPTPVGPTPSHLQAEAPTAPHGARPAESPAGPPPPGPPPAPGREGRGRSRKPAVLVAAVAAVLIVGAGAAAALVLSRGEDDPSPTRAQPTSPAATTPPATPTTPGATPTTGPAAQPTAAPTSPGTQPAPGQQPTAPSTTTPPTAPPTTAPVGPLRTGDGITYQLVQQDPGYFESRMVITNRSTRPLRSWKITFEAPGANVRNIWGGRLVRRGSKVEIHNLPDGVPLPPGATWQIQYGASGTPVDPKGCRLGDKPCGF</sequence>
<feature type="domain" description="CBM2" evidence="3">
    <location>
        <begin position="313"/>
        <end position="428"/>
    </location>
</feature>
<comment type="caution">
    <text evidence="4">The sequence shown here is derived from an EMBL/GenBank/DDBJ whole genome shotgun (WGS) entry which is preliminary data.</text>
</comment>
<dbReference type="PROSITE" id="PS51173">
    <property type="entry name" value="CBM2"/>
    <property type="match status" value="1"/>
</dbReference>
<dbReference type="RefSeq" id="WP_182841733.1">
    <property type="nucleotide sequence ID" value="NZ_JACJIA010000001.1"/>
</dbReference>
<dbReference type="GO" id="GO:0004553">
    <property type="term" value="F:hydrolase activity, hydrolyzing O-glycosyl compounds"/>
    <property type="evidence" value="ECO:0007669"/>
    <property type="project" value="InterPro"/>
</dbReference>
<dbReference type="Proteomes" id="UP000572680">
    <property type="component" value="Unassembled WGS sequence"/>
</dbReference>
<evidence type="ECO:0000259" key="3">
    <source>
        <dbReference type="PROSITE" id="PS51173"/>
    </source>
</evidence>
<evidence type="ECO:0000256" key="2">
    <source>
        <dbReference type="SAM" id="Phobius"/>
    </source>
</evidence>
<dbReference type="InterPro" id="IPR008965">
    <property type="entry name" value="CBM2/CBM3_carb-bd_dom_sf"/>
</dbReference>
<organism evidence="4 5">
    <name type="scientific">Actinomadura namibiensis</name>
    <dbReference type="NCBI Taxonomy" id="182080"/>
    <lineage>
        <taxon>Bacteria</taxon>
        <taxon>Bacillati</taxon>
        <taxon>Actinomycetota</taxon>
        <taxon>Actinomycetes</taxon>
        <taxon>Streptosporangiales</taxon>
        <taxon>Thermomonosporaceae</taxon>
        <taxon>Actinomadura</taxon>
    </lineage>
</organism>
<accession>A0A7W3LJK4</accession>
<feature type="compositionally biased region" description="Basic and acidic residues" evidence="1">
    <location>
        <begin position="47"/>
        <end position="64"/>
    </location>
</feature>
<dbReference type="SMART" id="SM00637">
    <property type="entry name" value="CBD_II"/>
    <property type="match status" value="1"/>
</dbReference>
<dbReference type="InterPro" id="IPR012291">
    <property type="entry name" value="CBM2_carb-bd_dom_sf"/>
</dbReference>
<protein>
    <recommendedName>
        <fullName evidence="3">CBM2 domain-containing protein</fullName>
    </recommendedName>
</protein>
<evidence type="ECO:0000313" key="4">
    <source>
        <dbReference type="EMBL" id="MBA8949260.1"/>
    </source>
</evidence>
<feature type="region of interest" description="Disordered" evidence="1">
    <location>
        <begin position="248"/>
        <end position="328"/>
    </location>
</feature>
<keyword evidence="2" id="KW-1133">Transmembrane helix</keyword>
<feature type="region of interest" description="Disordered" evidence="1">
    <location>
        <begin position="1"/>
        <end position="222"/>
    </location>
</feature>
<dbReference type="GO" id="GO:0005975">
    <property type="term" value="P:carbohydrate metabolic process"/>
    <property type="evidence" value="ECO:0007669"/>
    <property type="project" value="InterPro"/>
</dbReference>
<feature type="compositionally biased region" description="Basic and acidic residues" evidence="1">
    <location>
        <begin position="1"/>
        <end position="17"/>
    </location>
</feature>
<dbReference type="GO" id="GO:0030247">
    <property type="term" value="F:polysaccharide binding"/>
    <property type="evidence" value="ECO:0007669"/>
    <property type="project" value="UniProtKB-UniRule"/>
</dbReference>
<gene>
    <name evidence="4" type="ORF">HNR61_000858</name>
</gene>
<dbReference type="Gene3D" id="2.60.40.290">
    <property type="match status" value="1"/>
</dbReference>
<dbReference type="AlphaFoldDB" id="A0A7W3LJK4"/>
<dbReference type="Pfam" id="PF00553">
    <property type="entry name" value="CBM_2"/>
    <property type="match status" value="1"/>
</dbReference>
<dbReference type="SUPFAM" id="SSF49384">
    <property type="entry name" value="Carbohydrate-binding domain"/>
    <property type="match status" value="1"/>
</dbReference>
<name>A0A7W3LJK4_ACTNM</name>
<evidence type="ECO:0000313" key="5">
    <source>
        <dbReference type="Proteomes" id="UP000572680"/>
    </source>
</evidence>
<feature type="compositionally biased region" description="Low complexity" evidence="1">
    <location>
        <begin position="255"/>
        <end position="312"/>
    </location>
</feature>
<dbReference type="InterPro" id="IPR001919">
    <property type="entry name" value="CBD2"/>
</dbReference>